<dbReference type="InterPro" id="IPR001930">
    <property type="entry name" value="Peptidase_M1"/>
</dbReference>
<dbReference type="EMBL" id="CP002961">
    <property type="protein sequence ID" value="AFK04897.1"/>
    <property type="molecule type" value="Genomic_DNA"/>
</dbReference>
<dbReference type="PRINTS" id="PR00756">
    <property type="entry name" value="ALADIPTASE"/>
</dbReference>
<evidence type="ECO:0000256" key="9">
    <source>
        <dbReference type="ARBA" id="ARBA00022801"/>
    </source>
</evidence>
<keyword evidence="8" id="KW-0479">Metal-binding</keyword>
<dbReference type="InterPro" id="IPR027268">
    <property type="entry name" value="Peptidase_M4/M1_CTD_sf"/>
</dbReference>
<dbReference type="Pfam" id="PF01433">
    <property type="entry name" value="Peptidase_M1"/>
    <property type="match status" value="1"/>
</dbReference>
<evidence type="ECO:0000256" key="6">
    <source>
        <dbReference type="ARBA" id="ARBA00022438"/>
    </source>
</evidence>
<sequence>MFEEKGMRFFLSFVFFGWCISVFAQENTIVAPTKGQYNPSRTKEVDLVHTKLELKPDWKNQWLLGKATITLKPHFYPQTQVSLDAKGFEIKEVTQNNKPLKFEYNKLVLKVDLAQVYTRKDTFSLQITYIAKPNELPTGGSDAITSDKGLYFINPLGTELDKPQQIWTQGETEANSCWFPTIDSPNQKMTQDIFLTVESKFTTLSNGKLISSKLNSDGTRTDYWKQSKPAAPYLTMIAVGDFKKIIDPNFKDFEVSYFVEPKFEKYAMNIFGRTPEMIRYFEKLLGVKFQWEKYAQMAVRDYVSGAMENTTATIHGEFIQKDNHQLVDDNDDGVIAHELFHHWFGDLVTCESWANLPLNEAFANYAEYLWANYKYGKDEGDLVSFIALNQYLDESKEKQEPLIRFQYNDKEDMFDSHSYAKGGRILHMLRNVVGDEAFFEALKQYLLQYSYKTAEIEDLRIVFENVTGQDLHWFFEQWFLKPGHPILKVSHDYKEGKILLNIKQIQDTTYTPIYRIPLKVFVKTEGEEFVKEIVIDKKQQSFEIAASFSPKMVLLDPENILVGKIEHPKSKDELIYQFYNSANIITKLNVLDSLTFIPEEDTTFYYPAADKKIRQLLIDATKDKFWRVRQFAVQKLFDYDGEDFLEVERALQYRVIHDERSYVRADAILAMKGFQNSHNDKLFREALNDSSYTVQAAAIEALLATKPVDALELVLKFETSTDPNIFAAVANYFAEEASPLRFDWFMIHLKQMKGNDLYQVLGIFGTYLVKSSTEIQLKSVPLLKQIAQNDSQWYVRFAGMQTLNLISDNKEVKVIIKEITDAEKDERLKKIYKQFKDI</sequence>
<dbReference type="SUPFAM" id="SSF48371">
    <property type="entry name" value="ARM repeat"/>
    <property type="match status" value="1"/>
</dbReference>
<dbReference type="SUPFAM" id="SSF63737">
    <property type="entry name" value="Leukotriene A4 hydrolase N-terminal domain"/>
    <property type="match status" value="1"/>
</dbReference>
<organism evidence="14 15">
    <name type="scientific">Emticicia oligotrophica (strain DSM 17448 / CIP 109782 / MTCC 6937 / GPTSA100-15)</name>
    <dbReference type="NCBI Taxonomy" id="929562"/>
    <lineage>
        <taxon>Bacteria</taxon>
        <taxon>Pseudomonadati</taxon>
        <taxon>Bacteroidota</taxon>
        <taxon>Cytophagia</taxon>
        <taxon>Cytophagales</taxon>
        <taxon>Leadbetterellaceae</taxon>
        <taxon>Emticicia</taxon>
    </lineage>
</organism>
<dbReference type="InterPro" id="IPR042097">
    <property type="entry name" value="Aminopeptidase_N-like_N_sf"/>
</dbReference>
<dbReference type="Gene3D" id="2.60.40.1730">
    <property type="entry name" value="tricorn interacting facor f3 domain"/>
    <property type="match status" value="1"/>
</dbReference>
<proteinExistence type="inferred from homology"/>
<dbReference type="Gene3D" id="1.25.10.10">
    <property type="entry name" value="Leucine-rich Repeat Variant"/>
    <property type="match status" value="1"/>
</dbReference>
<evidence type="ECO:0000256" key="8">
    <source>
        <dbReference type="ARBA" id="ARBA00022723"/>
    </source>
</evidence>
<dbReference type="InterPro" id="IPR050344">
    <property type="entry name" value="Peptidase_M1_aminopeptidases"/>
</dbReference>
<keyword evidence="6 14" id="KW-0031">Aminopeptidase</keyword>
<name>A0ABM5N641_EMTOG</name>
<comment type="similarity">
    <text evidence="3">Belongs to the peptidase M1 family.</text>
</comment>
<keyword evidence="10" id="KW-0862">Zinc</keyword>
<evidence type="ECO:0000256" key="3">
    <source>
        <dbReference type="ARBA" id="ARBA00010136"/>
    </source>
</evidence>
<dbReference type="InterPro" id="IPR045357">
    <property type="entry name" value="Aminopeptidase_N-like_N"/>
</dbReference>
<dbReference type="InterPro" id="IPR014782">
    <property type="entry name" value="Peptidase_M1_dom"/>
</dbReference>
<evidence type="ECO:0000313" key="15">
    <source>
        <dbReference type="Proteomes" id="UP000002875"/>
    </source>
</evidence>
<dbReference type="GO" id="GO:0004177">
    <property type="term" value="F:aminopeptidase activity"/>
    <property type="evidence" value="ECO:0007669"/>
    <property type="project" value="UniProtKB-KW"/>
</dbReference>
<evidence type="ECO:0000256" key="11">
    <source>
        <dbReference type="ARBA" id="ARBA00023049"/>
    </source>
</evidence>
<evidence type="ECO:0000256" key="4">
    <source>
        <dbReference type="ARBA" id="ARBA00012564"/>
    </source>
</evidence>
<dbReference type="PANTHER" id="PTHR11533:SF174">
    <property type="entry name" value="PUROMYCIN-SENSITIVE AMINOPEPTIDASE-RELATED"/>
    <property type="match status" value="1"/>
</dbReference>
<accession>A0ABM5N641</accession>
<feature type="domain" description="Peptidase M1 membrane alanine aminopeptidase" evidence="12">
    <location>
        <begin position="273"/>
        <end position="478"/>
    </location>
</feature>
<keyword evidence="11" id="KW-0482">Metalloprotease</keyword>
<comment type="cofactor">
    <cofactor evidence="2">
        <name>Zn(2+)</name>
        <dbReference type="ChEBI" id="CHEBI:29105"/>
    </cofactor>
</comment>
<keyword evidence="9" id="KW-0378">Hydrolase</keyword>
<dbReference type="SUPFAM" id="SSF55486">
    <property type="entry name" value="Metalloproteases ('zincins'), catalytic domain"/>
    <property type="match status" value="1"/>
</dbReference>
<evidence type="ECO:0000259" key="12">
    <source>
        <dbReference type="Pfam" id="PF01433"/>
    </source>
</evidence>
<evidence type="ECO:0000256" key="2">
    <source>
        <dbReference type="ARBA" id="ARBA00001947"/>
    </source>
</evidence>
<dbReference type="Proteomes" id="UP000002875">
    <property type="component" value="Chromosome"/>
</dbReference>
<reference evidence="14 15" key="1">
    <citation type="submission" date="2011-07" db="EMBL/GenBank/DDBJ databases">
        <title>The complete genome of chromosome of Emticicia oligotrophica DSM 17448.</title>
        <authorList>
            <consortium name="US DOE Joint Genome Institute (JGI-PGF)"/>
            <person name="Lucas S."/>
            <person name="Han J."/>
            <person name="Lapidus A."/>
            <person name="Bruce D."/>
            <person name="Goodwin L."/>
            <person name="Pitluck S."/>
            <person name="Peters L."/>
            <person name="Kyrpides N."/>
            <person name="Mavromatis K."/>
            <person name="Ivanova N."/>
            <person name="Ovchinnikova G."/>
            <person name="Teshima H."/>
            <person name="Detter J.C."/>
            <person name="Tapia R."/>
            <person name="Han C."/>
            <person name="Land M."/>
            <person name="Hauser L."/>
            <person name="Markowitz V."/>
            <person name="Cheng J.-F."/>
            <person name="Hugenholtz P."/>
            <person name="Woyke T."/>
            <person name="Wu D."/>
            <person name="Tindall B."/>
            <person name="Pomrenke H."/>
            <person name="Brambilla E."/>
            <person name="Klenk H.-P."/>
            <person name="Eisen J.A."/>
        </authorList>
    </citation>
    <scope>NUCLEOTIDE SEQUENCE [LARGE SCALE GENOMIC DNA]</scope>
    <source>
        <strain evidence="14 15">DSM 17448</strain>
    </source>
</reference>
<gene>
    <name evidence="14" type="ordered locus">Emtol_3771</name>
</gene>
<keyword evidence="7" id="KW-0645">Protease</keyword>
<keyword evidence="15" id="KW-1185">Reference proteome</keyword>
<dbReference type="CDD" id="cd09603">
    <property type="entry name" value="M1_APN_like"/>
    <property type="match status" value="1"/>
</dbReference>
<dbReference type="EC" id="3.4.11.2" evidence="4"/>
<evidence type="ECO:0000256" key="10">
    <source>
        <dbReference type="ARBA" id="ARBA00022833"/>
    </source>
</evidence>
<evidence type="ECO:0000259" key="13">
    <source>
        <dbReference type="Pfam" id="PF17900"/>
    </source>
</evidence>
<evidence type="ECO:0000256" key="7">
    <source>
        <dbReference type="ARBA" id="ARBA00022670"/>
    </source>
</evidence>
<comment type="catalytic activity">
    <reaction evidence="1">
        <text>Release of an N-terminal amino acid, Xaa-|-Yaa- from a peptide, amide or arylamide. Xaa is preferably Ala, but may be most amino acids including Pro (slow action). When a terminal hydrophobic residue is followed by a prolyl residue, the two may be released as an intact Xaa-Pro dipeptide.</text>
        <dbReference type="EC" id="3.4.11.2"/>
    </reaction>
</comment>
<protein>
    <recommendedName>
        <fullName evidence="5">Aminopeptidase N</fullName>
        <ecNumber evidence="4">3.4.11.2</ecNumber>
    </recommendedName>
</protein>
<dbReference type="PANTHER" id="PTHR11533">
    <property type="entry name" value="PROTEASE M1 ZINC METALLOPROTEASE"/>
    <property type="match status" value="1"/>
</dbReference>
<evidence type="ECO:0000256" key="5">
    <source>
        <dbReference type="ARBA" id="ARBA00015611"/>
    </source>
</evidence>
<dbReference type="Pfam" id="PF17900">
    <property type="entry name" value="Peptidase_M1_N"/>
    <property type="match status" value="1"/>
</dbReference>
<dbReference type="Gene3D" id="1.10.390.10">
    <property type="entry name" value="Neutral Protease Domain 2"/>
    <property type="match status" value="1"/>
</dbReference>
<evidence type="ECO:0000313" key="14">
    <source>
        <dbReference type="EMBL" id="AFK04897.1"/>
    </source>
</evidence>
<dbReference type="InterPro" id="IPR016024">
    <property type="entry name" value="ARM-type_fold"/>
</dbReference>
<feature type="domain" description="Aminopeptidase N-like N-terminal" evidence="13">
    <location>
        <begin position="49"/>
        <end position="234"/>
    </location>
</feature>
<evidence type="ECO:0000256" key="1">
    <source>
        <dbReference type="ARBA" id="ARBA00000098"/>
    </source>
</evidence>
<dbReference type="InterPro" id="IPR011989">
    <property type="entry name" value="ARM-like"/>
</dbReference>